<dbReference type="RefSeq" id="WP_082175723.1">
    <property type="nucleotide sequence ID" value="NZ_CP011509.1"/>
</dbReference>
<evidence type="ECO:0000313" key="1">
    <source>
        <dbReference type="EMBL" id="REG29892.1"/>
    </source>
</evidence>
<keyword evidence="2" id="KW-1185">Reference proteome</keyword>
<organism evidence="1 2">
    <name type="scientific">Archangium gephyra</name>
    <dbReference type="NCBI Taxonomy" id="48"/>
    <lineage>
        <taxon>Bacteria</taxon>
        <taxon>Pseudomonadati</taxon>
        <taxon>Myxococcota</taxon>
        <taxon>Myxococcia</taxon>
        <taxon>Myxococcales</taxon>
        <taxon>Cystobacterineae</taxon>
        <taxon>Archangiaceae</taxon>
        <taxon>Archangium</taxon>
    </lineage>
</organism>
<sequence>MRYPRLRYHDERGGLSAGDALLMCFYMPHPNERIASAVIRAVELFRERVKPYQFIWNDTGDGQAEPLDEASWDRTRRKTLEAEPGGSGSLRLEGEDPGVDDLLVDYRGLSPVPLPWPERKDDVCVLYLRLPTAYLEERGPEHVHALACELAAELPFSSGYADFVLCSSLLHEVAALELIRSRYPGVHLTSSGATMYVGTRVEGVHWMNFLGQPVLGELGGVSGLRERLALPGISLQEMSGDRVLITLGERPEVGEGEAGQSLAPHRALARVLEPVLYRRKSMFGHKVPEELLHWDRRFLE</sequence>
<dbReference type="EMBL" id="QUMU01000007">
    <property type="protein sequence ID" value="REG29892.1"/>
    <property type="molecule type" value="Genomic_DNA"/>
</dbReference>
<dbReference type="InterPro" id="IPR021815">
    <property type="entry name" value="TsiV"/>
</dbReference>
<accession>A0ABX9JZL2</accession>
<evidence type="ECO:0000313" key="2">
    <source>
        <dbReference type="Proteomes" id="UP000256345"/>
    </source>
</evidence>
<protein>
    <submittedName>
        <fullName evidence="1">Uncharacterized protein DUF3396</fullName>
    </submittedName>
</protein>
<name>A0ABX9JZL2_9BACT</name>
<reference evidence="1 2" key="1">
    <citation type="submission" date="2018-08" db="EMBL/GenBank/DDBJ databases">
        <title>Genomic Encyclopedia of Archaeal and Bacterial Type Strains, Phase II (KMG-II): from individual species to whole genera.</title>
        <authorList>
            <person name="Goeker M."/>
        </authorList>
    </citation>
    <scope>NUCLEOTIDE SEQUENCE [LARGE SCALE GENOMIC DNA]</scope>
    <source>
        <strain evidence="1 2">DSM 2261</strain>
    </source>
</reference>
<dbReference type="Proteomes" id="UP000256345">
    <property type="component" value="Unassembled WGS sequence"/>
</dbReference>
<proteinExistence type="predicted"/>
<comment type="caution">
    <text evidence="1">The sequence shown here is derived from an EMBL/GenBank/DDBJ whole genome shotgun (WGS) entry which is preliminary data.</text>
</comment>
<gene>
    <name evidence="1" type="ORF">ATI61_107589</name>
</gene>
<dbReference type="Pfam" id="PF11876">
    <property type="entry name" value="TsiV"/>
    <property type="match status" value="1"/>
</dbReference>